<protein>
    <recommendedName>
        <fullName evidence="3 6">Flagellar basal-body rod protein FlgC</fullName>
    </recommendedName>
</protein>
<dbReference type="InterPro" id="IPR006299">
    <property type="entry name" value="FlgC"/>
</dbReference>
<dbReference type="GO" id="GO:0071978">
    <property type="term" value="P:bacterial-type flagellum-dependent swarming motility"/>
    <property type="evidence" value="ECO:0007669"/>
    <property type="project" value="TreeGrafter"/>
</dbReference>
<feature type="domain" description="Flagellar basal-body/hook protein C-terminal" evidence="7">
    <location>
        <begin position="100"/>
        <end position="144"/>
    </location>
</feature>
<comment type="similarity">
    <text evidence="2">Belongs to the flagella basal body rod proteins family.</text>
</comment>
<dbReference type="NCBIfam" id="TIGR01395">
    <property type="entry name" value="FlgC"/>
    <property type="match status" value="1"/>
</dbReference>
<dbReference type="KEGG" id="caml:H6X83_08625"/>
<dbReference type="RefSeq" id="WP_212506093.1">
    <property type="nucleotide sequence ID" value="NZ_CP060696.1"/>
</dbReference>
<keyword evidence="8" id="KW-0966">Cell projection</keyword>
<dbReference type="InterPro" id="IPR010930">
    <property type="entry name" value="Flg_bb/hook_C_dom"/>
</dbReference>
<keyword evidence="8" id="KW-0282">Flagellum</keyword>
<dbReference type="PANTHER" id="PTHR30435:SF2">
    <property type="entry name" value="FLAGELLAR BASAL-BODY ROD PROTEIN FLGC"/>
    <property type="match status" value="1"/>
</dbReference>
<dbReference type="Proteomes" id="UP000516046">
    <property type="component" value="Chromosome"/>
</dbReference>
<dbReference type="GO" id="GO:0030694">
    <property type="term" value="C:bacterial-type flagellum basal body, rod"/>
    <property type="evidence" value="ECO:0007669"/>
    <property type="project" value="UniProtKB-UniRule"/>
</dbReference>
<dbReference type="AlphaFoldDB" id="A0A7G9WEB4"/>
<evidence type="ECO:0000313" key="9">
    <source>
        <dbReference type="Proteomes" id="UP000516046"/>
    </source>
</evidence>
<evidence type="ECO:0000313" key="8">
    <source>
        <dbReference type="EMBL" id="QNO17026.1"/>
    </source>
</evidence>
<dbReference type="EMBL" id="CP060696">
    <property type="protein sequence ID" value="QNO17026.1"/>
    <property type="molecule type" value="Genomic_DNA"/>
</dbReference>
<reference evidence="8 9" key="1">
    <citation type="submission" date="2020-08" db="EMBL/GenBank/DDBJ databases">
        <authorList>
            <person name="Ren C."/>
            <person name="Gu Y."/>
            <person name="Xu Y."/>
        </authorList>
    </citation>
    <scope>NUCLEOTIDE SEQUENCE [LARGE SCALE GENOMIC DNA]</scope>
    <source>
        <strain evidence="8 9">LBM18003</strain>
    </source>
</reference>
<evidence type="ECO:0000256" key="6">
    <source>
        <dbReference type="RuleBase" id="RU362062"/>
    </source>
</evidence>
<evidence type="ECO:0000259" key="7">
    <source>
        <dbReference type="Pfam" id="PF06429"/>
    </source>
</evidence>
<name>A0A7G9WEB4_9FIRM</name>
<evidence type="ECO:0000256" key="5">
    <source>
        <dbReference type="ARBA" id="ARBA00025933"/>
    </source>
</evidence>
<evidence type="ECO:0000256" key="4">
    <source>
        <dbReference type="ARBA" id="ARBA00023143"/>
    </source>
</evidence>
<proteinExistence type="inferred from homology"/>
<keyword evidence="8" id="KW-0969">Cilium</keyword>
<keyword evidence="4 6" id="KW-0975">Bacterial flagellum</keyword>
<dbReference type="Pfam" id="PF06429">
    <property type="entry name" value="Flg_bbr_C"/>
    <property type="match status" value="1"/>
</dbReference>
<keyword evidence="9" id="KW-1185">Reference proteome</keyword>
<accession>A0A7G9WEB4</accession>
<evidence type="ECO:0000256" key="1">
    <source>
        <dbReference type="ARBA" id="ARBA00004117"/>
    </source>
</evidence>
<evidence type="ECO:0000256" key="3">
    <source>
        <dbReference type="ARBA" id="ARBA00017941"/>
    </source>
</evidence>
<comment type="subcellular location">
    <subcellularLocation>
        <location evidence="1 6">Bacterial flagellum basal body</location>
    </subcellularLocation>
</comment>
<gene>
    <name evidence="8" type="primary">flgC</name>
    <name evidence="8" type="ORF">H6X83_08625</name>
</gene>
<evidence type="ECO:0000256" key="2">
    <source>
        <dbReference type="ARBA" id="ARBA00009677"/>
    </source>
</evidence>
<organism evidence="8 9">
    <name type="scientific">Caproicibacterium amylolyticum</name>
    <dbReference type="NCBI Taxonomy" id="2766537"/>
    <lineage>
        <taxon>Bacteria</taxon>
        <taxon>Bacillati</taxon>
        <taxon>Bacillota</taxon>
        <taxon>Clostridia</taxon>
        <taxon>Eubacteriales</taxon>
        <taxon>Oscillospiraceae</taxon>
        <taxon>Caproicibacterium</taxon>
    </lineage>
</organism>
<sequence>MAFLGSMDIAGSALTAERYRMNTIMQNISNASIPAEKGKEPYRRKQLVFQERPLTFQESLQDAQNTLDTGKSGGVRVSQIVESDRDFKPVYDPDNPNANAQGYVMYPNVDTTEERTDLLASSNAYSANLTALSVVKAMSMKALSIGGNS</sequence>
<comment type="subunit">
    <text evidence="5 6">The basal body constitutes a major portion of the flagellar organelle and consists of four rings (L,P,S, and M) mounted on a central rod. The rod consists of about 26 subunits of FlgG in the distal portion, and FlgB, FlgC and FlgF are thought to build up the proximal portion of the rod with about 6 subunits each.</text>
</comment>
<dbReference type="PANTHER" id="PTHR30435">
    <property type="entry name" value="FLAGELLAR PROTEIN"/>
    <property type="match status" value="1"/>
</dbReference>